<evidence type="ECO:0000256" key="4">
    <source>
        <dbReference type="ARBA" id="ARBA00016506"/>
    </source>
</evidence>
<keyword evidence="8" id="KW-0029">Amino-acid transport</keyword>
<evidence type="ECO:0000256" key="11">
    <source>
        <dbReference type="RuleBase" id="RU363032"/>
    </source>
</evidence>
<dbReference type="EMBL" id="FUYA01000001">
    <property type="protein sequence ID" value="SKA63584.1"/>
    <property type="molecule type" value="Genomic_DNA"/>
</dbReference>
<proteinExistence type="inferred from homology"/>
<dbReference type="GO" id="GO:0006865">
    <property type="term" value="P:amino acid transport"/>
    <property type="evidence" value="ECO:0007669"/>
    <property type="project" value="UniProtKB-KW"/>
</dbReference>
<gene>
    <name evidence="13" type="ORF">SAMN02745702_00175</name>
</gene>
<evidence type="ECO:0000256" key="6">
    <source>
        <dbReference type="ARBA" id="ARBA00022475"/>
    </source>
</evidence>
<protein>
    <recommendedName>
        <fullName evidence="4">Putative glutamine transport system permease protein GlnP</fullName>
    </recommendedName>
</protein>
<dbReference type="Gene3D" id="1.10.3720.10">
    <property type="entry name" value="MetI-like"/>
    <property type="match status" value="1"/>
</dbReference>
<evidence type="ECO:0000256" key="7">
    <source>
        <dbReference type="ARBA" id="ARBA00022692"/>
    </source>
</evidence>
<evidence type="ECO:0000256" key="2">
    <source>
        <dbReference type="ARBA" id="ARBA00004429"/>
    </source>
</evidence>
<accession>A0A1T4VF24</accession>
<dbReference type="InterPro" id="IPR000515">
    <property type="entry name" value="MetI-like"/>
</dbReference>
<keyword evidence="5 11" id="KW-0813">Transport</keyword>
<evidence type="ECO:0000313" key="13">
    <source>
        <dbReference type="EMBL" id="SKA63584.1"/>
    </source>
</evidence>
<dbReference type="SUPFAM" id="SSF161098">
    <property type="entry name" value="MetI-like"/>
    <property type="match status" value="1"/>
</dbReference>
<feature type="transmembrane region" description="Helical" evidence="11">
    <location>
        <begin position="72"/>
        <end position="99"/>
    </location>
</feature>
<dbReference type="PROSITE" id="PS50928">
    <property type="entry name" value="ABC_TM1"/>
    <property type="match status" value="1"/>
</dbReference>
<keyword evidence="14" id="KW-1185">Reference proteome</keyword>
<feature type="transmembrane region" description="Helical" evidence="11">
    <location>
        <begin position="21"/>
        <end position="38"/>
    </location>
</feature>
<feature type="transmembrane region" description="Helical" evidence="11">
    <location>
        <begin position="120"/>
        <end position="150"/>
    </location>
</feature>
<dbReference type="Proteomes" id="UP000189733">
    <property type="component" value="Unassembled WGS sequence"/>
</dbReference>
<dbReference type="Pfam" id="PF00528">
    <property type="entry name" value="BPD_transp_1"/>
    <property type="match status" value="1"/>
</dbReference>
<keyword evidence="6" id="KW-1003">Cell membrane</keyword>
<evidence type="ECO:0000256" key="1">
    <source>
        <dbReference type="ARBA" id="ARBA00003159"/>
    </source>
</evidence>
<evidence type="ECO:0000313" key="14">
    <source>
        <dbReference type="Proteomes" id="UP000189733"/>
    </source>
</evidence>
<dbReference type="STRING" id="1121442.SAMN02745702_00175"/>
<dbReference type="GO" id="GO:0022857">
    <property type="term" value="F:transmembrane transporter activity"/>
    <property type="evidence" value="ECO:0007669"/>
    <property type="project" value="InterPro"/>
</dbReference>
<comment type="subcellular location">
    <subcellularLocation>
        <location evidence="2">Cell inner membrane</location>
        <topology evidence="2">Multi-pass membrane protein</topology>
    </subcellularLocation>
    <subcellularLocation>
        <location evidence="11">Cell membrane</location>
        <topology evidence="11">Multi-pass membrane protein</topology>
    </subcellularLocation>
</comment>
<dbReference type="OrthoDB" id="5470298at2"/>
<keyword evidence="7 11" id="KW-0812">Transmembrane</keyword>
<dbReference type="AlphaFoldDB" id="A0A1T4VF24"/>
<sequence>MPASSPAIFRPLQRHEQILDIVKLLLLGAGVFWLLMLGEEHLNYQWQWYLVPRYIFTWKHGVFTPGPLLEGLFVTFQITGLSLVLSMLFGLTAAIFGLSQSYVARLVSRCYVELIRNTPLLIQILFIYFVIAPVFDIGAFTSAVLALSLFEGAYASEIFRGGIESIHKGQWEAAYSLGLSTTDTYRKIILPQAIKRILPPLTGVLVSLVKDSSLASTIAVYELTQQGQLVIADTFLTFEIWFLIAIMYLAVTISLSWAAAALERKMNSEN</sequence>
<dbReference type="InterPro" id="IPR043429">
    <property type="entry name" value="ArtM/GltK/GlnP/TcyL/YhdX-like"/>
</dbReference>
<feature type="domain" description="ABC transmembrane type-1" evidence="12">
    <location>
        <begin position="72"/>
        <end position="259"/>
    </location>
</feature>
<comment type="function">
    <text evidence="1">Part of the binding-protein-dependent transport system for glutamine; probably responsible for the translocation of the substrate across the membrane.</text>
</comment>
<dbReference type="PANTHER" id="PTHR30614:SF20">
    <property type="entry name" value="GLUTAMINE TRANSPORT SYSTEM PERMEASE PROTEIN GLNP"/>
    <property type="match status" value="1"/>
</dbReference>
<dbReference type="CDD" id="cd06261">
    <property type="entry name" value="TM_PBP2"/>
    <property type="match status" value="1"/>
</dbReference>
<dbReference type="InterPro" id="IPR010065">
    <property type="entry name" value="AA_ABC_transptr_permease_3TM"/>
</dbReference>
<keyword evidence="10 11" id="KW-0472">Membrane</keyword>
<reference evidence="13 14" key="1">
    <citation type="submission" date="2017-02" db="EMBL/GenBank/DDBJ databases">
        <authorList>
            <person name="Peterson S.W."/>
        </authorList>
    </citation>
    <scope>NUCLEOTIDE SEQUENCE [LARGE SCALE GENOMIC DNA]</scope>
    <source>
        <strain evidence="13 14">DSM 18034</strain>
    </source>
</reference>
<dbReference type="NCBIfam" id="TIGR01726">
    <property type="entry name" value="HEQRo_perm_3TM"/>
    <property type="match status" value="1"/>
</dbReference>
<evidence type="ECO:0000256" key="9">
    <source>
        <dbReference type="ARBA" id="ARBA00022989"/>
    </source>
</evidence>
<dbReference type="RefSeq" id="WP_078683500.1">
    <property type="nucleotide sequence ID" value="NZ_FUYA01000001.1"/>
</dbReference>
<comment type="similarity">
    <text evidence="3">Belongs to the binding-protein-dependent transport system permease family. HisMQ subfamily.</text>
</comment>
<evidence type="ECO:0000259" key="12">
    <source>
        <dbReference type="PROSITE" id="PS50928"/>
    </source>
</evidence>
<dbReference type="InterPro" id="IPR035906">
    <property type="entry name" value="MetI-like_sf"/>
</dbReference>
<keyword evidence="9 11" id="KW-1133">Transmembrane helix</keyword>
<organism evidence="13 14">
    <name type="scientific">Desulfobaculum bizertense DSM 18034</name>
    <dbReference type="NCBI Taxonomy" id="1121442"/>
    <lineage>
        <taxon>Bacteria</taxon>
        <taxon>Pseudomonadati</taxon>
        <taxon>Thermodesulfobacteriota</taxon>
        <taxon>Desulfovibrionia</taxon>
        <taxon>Desulfovibrionales</taxon>
        <taxon>Desulfovibrionaceae</taxon>
        <taxon>Desulfobaculum</taxon>
    </lineage>
</organism>
<evidence type="ECO:0000256" key="5">
    <source>
        <dbReference type="ARBA" id="ARBA00022448"/>
    </source>
</evidence>
<dbReference type="PANTHER" id="PTHR30614">
    <property type="entry name" value="MEMBRANE COMPONENT OF AMINO ACID ABC TRANSPORTER"/>
    <property type="match status" value="1"/>
</dbReference>
<dbReference type="GO" id="GO:0043190">
    <property type="term" value="C:ATP-binding cassette (ABC) transporter complex"/>
    <property type="evidence" value="ECO:0007669"/>
    <property type="project" value="InterPro"/>
</dbReference>
<evidence type="ECO:0000256" key="10">
    <source>
        <dbReference type="ARBA" id="ARBA00023136"/>
    </source>
</evidence>
<name>A0A1T4VF24_9BACT</name>
<feature type="transmembrane region" description="Helical" evidence="11">
    <location>
        <begin position="240"/>
        <end position="262"/>
    </location>
</feature>
<dbReference type="FunFam" id="1.10.3720.10:FF:000033">
    <property type="entry name" value="Polar amino acid ABC transporter permease"/>
    <property type="match status" value="1"/>
</dbReference>
<evidence type="ECO:0000256" key="3">
    <source>
        <dbReference type="ARBA" id="ARBA00010072"/>
    </source>
</evidence>
<evidence type="ECO:0000256" key="8">
    <source>
        <dbReference type="ARBA" id="ARBA00022970"/>
    </source>
</evidence>